<sequence length="39" mass="4662">MCYIYRTYDVLSTRYANNLDLRSGIRKMTKTEILICTLK</sequence>
<organism evidence="1">
    <name type="scientific">hydrothermal vent metagenome</name>
    <dbReference type="NCBI Taxonomy" id="652676"/>
    <lineage>
        <taxon>unclassified sequences</taxon>
        <taxon>metagenomes</taxon>
        <taxon>ecological metagenomes</taxon>
    </lineage>
</organism>
<proteinExistence type="predicted"/>
<accession>A0A3B1C8T7</accession>
<reference evidence="1" key="1">
    <citation type="submission" date="2018-06" db="EMBL/GenBank/DDBJ databases">
        <authorList>
            <person name="Zhirakovskaya E."/>
        </authorList>
    </citation>
    <scope>NUCLEOTIDE SEQUENCE</scope>
</reference>
<gene>
    <name evidence="1" type="ORF">MNBD_NITROSPINAE03-1606</name>
</gene>
<dbReference type="EMBL" id="UOGB01000299">
    <property type="protein sequence ID" value="VAX24582.1"/>
    <property type="molecule type" value="Genomic_DNA"/>
</dbReference>
<name>A0A3B1C8T7_9ZZZZ</name>
<evidence type="ECO:0000313" key="1">
    <source>
        <dbReference type="EMBL" id="VAX24582.1"/>
    </source>
</evidence>
<protein>
    <submittedName>
        <fullName evidence="1">Uncharacterized protein</fullName>
    </submittedName>
</protein>
<dbReference type="AlphaFoldDB" id="A0A3B1C8T7"/>